<protein>
    <submittedName>
        <fullName evidence="2">Uncharacterized protein</fullName>
    </submittedName>
</protein>
<reference evidence="2 3" key="1">
    <citation type="submission" date="2018-02" db="EMBL/GenBank/DDBJ databases">
        <title>Draft genome sequences of Elsinoe sp., causing black scab on jojoba.</title>
        <authorList>
            <person name="Stodart B."/>
            <person name="Jeffress S."/>
            <person name="Ash G."/>
            <person name="Arun Chinnappa K."/>
        </authorList>
    </citation>
    <scope>NUCLEOTIDE SEQUENCE [LARGE SCALE GENOMIC DNA]</scope>
    <source>
        <strain evidence="2 3">Hillstone_2</strain>
    </source>
</reference>
<sequence length="392" mass="41540">MAREDAFEEVATVPVTLLVLDWDWLRLVKPLESVVEMLEAAFEDAEDAFLVEVILLDIARDDVRALEDCAGPELGKSIPEGPADADELRLEIILVSELDVADDFEGVGARVLVTGPPAAEVLLVMEAEDEVAGTLDGPADVEVAPLVKVVRVEVPALDDEEGARDLQDPGAALVELAADEVVFEELAPIVDCETLLDEADCFVALADDVAPVVSLKPGVLDTVVEAFEDAVVLDPEAGLVPGVVDNVGPEDTGDDLVFGKPEGLDGTLPVLLNDPVVAVELLRSLSGTEALDDETEERPELEAPVVSLLEDDATGVVVDRPVGVLPIADPEDDGPCEAADETPALLPDVADRVEMRREDEEARVVADPPVVLEEDAGTLDEEVPRPTTLALS</sequence>
<feature type="compositionally biased region" description="Acidic residues" evidence="1">
    <location>
        <begin position="372"/>
        <end position="381"/>
    </location>
</feature>
<name>A0A4U7BD26_9PEZI</name>
<organism evidence="2 3">
    <name type="scientific">Elsinoe australis</name>
    <dbReference type="NCBI Taxonomy" id="40998"/>
    <lineage>
        <taxon>Eukaryota</taxon>
        <taxon>Fungi</taxon>
        <taxon>Dikarya</taxon>
        <taxon>Ascomycota</taxon>
        <taxon>Pezizomycotina</taxon>
        <taxon>Dothideomycetes</taxon>
        <taxon>Dothideomycetidae</taxon>
        <taxon>Myriangiales</taxon>
        <taxon>Elsinoaceae</taxon>
        <taxon>Elsinoe</taxon>
    </lineage>
</organism>
<feature type="region of interest" description="Disordered" evidence="1">
    <location>
        <begin position="355"/>
        <end position="392"/>
    </location>
</feature>
<feature type="compositionally biased region" description="Basic and acidic residues" evidence="1">
    <location>
        <begin position="355"/>
        <end position="364"/>
    </location>
</feature>
<dbReference type="AlphaFoldDB" id="A0A4U7BD26"/>
<evidence type="ECO:0000313" key="3">
    <source>
        <dbReference type="Proteomes" id="UP000308133"/>
    </source>
</evidence>
<evidence type="ECO:0000256" key="1">
    <source>
        <dbReference type="SAM" id="MobiDB-lite"/>
    </source>
</evidence>
<evidence type="ECO:0000313" key="2">
    <source>
        <dbReference type="EMBL" id="TKX25867.1"/>
    </source>
</evidence>
<proteinExistence type="predicted"/>
<accession>A0A4U7BD26</accession>
<gene>
    <name evidence="2" type="ORF">C1H76_1710</name>
</gene>
<comment type="caution">
    <text evidence="2">The sequence shown here is derived from an EMBL/GenBank/DDBJ whole genome shotgun (WGS) entry which is preliminary data.</text>
</comment>
<dbReference type="Proteomes" id="UP000308133">
    <property type="component" value="Unassembled WGS sequence"/>
</dbReference>
<dbReference type="EMBL" id="PTQR01000021">
    <property type="protein sequence ID" value="TKX25867.1"/>
    <property type="molecule type" value="Genomic_DNA"/>
</dbReference>